<protein>
    <submittedName>
        <fullName evidence="1">Uncharacterized protein</fullName>
    </submittedName>
</protein>
<reference evidence="1 2" key="1">
    <citation type="submission" date="2021-04" db="EMBL/GenBank/DDBJ databases">
        <authorList>
            <person name="Pira H."/>
            <person name="Risdian C."/>
            <person name="Wink J."/>
        </authorList>
    </citation>
    <scope>NUCLEOTIDE SEQUENCE [LARGE SCALE GENOMIC DNA]</scope>
    <source>
        <strain evidence="1 2">WH131</strain>
    </source>
</reference>
<organism evidence="1 2">
    <name type="scientific">Erythrobacter ani</name>
    <dbReference type="NCBI Taxonomy" id="2827235"/>
    <lineage>
        <taxon>Bacteria</taxon>
        <taxon>Pseudomonadati</taxon>
        <taxon>Pseudomonadota</taxon>
        <taxon>Alphaproteobacteria</taxon>
        <taxon>Sphingomonadales</taxon>
        <taxon>Erythrobacteraceae</taxon>
        <taxon>Erythrobacter/Porphyrobacter group</taxon>
        <taxon>Erythrobacter</taxon>
    </lineage>
</organism>
<dbReference type="Proteomes" id="UP000699975">
    <property type="component" value="Unassembled WGS sequence"/>
</dbReference>
<comment type="caution">
    <text evidence="1">The sequence shown here is derived from an EMBL/GenBank/DDBJ whole genome shotgun (WGS) entry which is preliminary data.</text>
</comment>
<dbReference type="RefSeq" id="WP_218315997.1">
    <property type="nucleotide sequence ID" value="NZ_JAGSPB010000001.1"/>
</dbReference>
<evidence type="ECO:0000313" key="2">
    <source>
        <dbReference type="Proteomes" id="UP000699975"/>
    </source>
</evidence>
<sequence>MTRATRRGAVAGLAGLGFGAGAAIVPLPLHAKTPITAPQGPMLLKRRIERALRDGATLVIEREWEVRFAVQGQGIAIGGRQLSAHVEAPAALAALARIEEDRSTEAMWAILLAENGLIAAAGTYTQKHDIDAAASQARSIIAKRPESADAKALHRTNIAQLQKAGGALLDQLPPDLFFPASDTPREMTRKIEMAGGQTGRFIVRYVAKRARNNAWLAHAQRTIVTAIGDDERRSSDTWVMSAL</sequence>
<dbReference type="EMBL" id="JAGSPB010000001">
    <property type="protein sequence ID" value="MBV7265555.1"/>
    <property type="molecule type" value="Genomic_DNA"/>
</dbReference>
<evidence type="ECO:0000313" key="1">
    <source>
        <dbReference type="EMBL" id="MBV7265555.1"/>
    </source>
</evidence>
<keyword evidence="2" id="KW-1185">Reference proteome</keyword>
<accession>A0ABS6SKK5</accession>
<gene>
    <name evidence="1" type="ORF">KCG45_05140</name>
</gene>
<name>A0ABS6SKK5_9SPHN</name>
<proteinExistence type="predicted"/>